<comment type="caution">
    <text evidence="4">The sequence shown here is derived from an EMBL/GenBank/DDBJ whole genome shotgun (WGS) entry which is preliminary data.</text>
</comment>
<evidence type="ECO:0000313" key="5">
    <source>
        <dbReference type="Proteomes" id="UP000179807"/>
    </source>
</evidence>
<name>A0A1J4KG58_9EUKA</name>
<dbReference type="PANTHER" id="PTHR10662">
    <property type="entry name" value="NUCLEAR RNA EXPORT FACTOR"/>
    <property type="match status" value="1"/>
</dbReference>
<sequence>MSRTTQFGVAIGPTEPDDKSVFKTVLENYDDINPDNCAVNSNPEYNFIWAELSYKDAKEVTGYQSRNGIKVILIDAANFEQYANKLWRDFPRNINAEGCVNFSRIKGRYKINTNFPPNISTVLFLAKMYSLKTGTPINSFNFSNNNLPNLKGFEYSFLPLFPDVKAINLSGNNIGSDEEFQTYFGAAKVILDNPIEDQNTTPSNSSTLGNSYGDNNYDDYEDYFVEQPQLDFRSLQHEPKLSLEMFPPITLNVDDFPTHRFIHTYFKMMWYDIPKCGDFYFNNSVFSLISQQSEKTNYYENCDSNLAIKEPVHIRGKENIIAALCQLFPNGFHSHPTLINCSILSENLYSVVLHGVFESYNNLILGFDRSYVISFYDYQFRILNDNMFIRDPPCVC</sequence>
<evidence type="ECO:0000256" key="2">
    <source>
        <dbReference type="ARBA" id="ARBA00023242"/>
    </source>
</evidence>
<accession>A0A1J4KG58</accession>
<protein>
    <recommendedName>
        <fullName evidence="3">Nuclear transport factor 2 domain-containing protein</fullName>
    </recommendedName>
</protein>
<dbReference type="Gene3D" id="3.10.450.50">
    <property type="match status" value="1"/>
</dbReference>
<dbReference type="GO" id="GO:0005634">
    <property type="term" value="C:nucleus"/>
    <property type="evidence" value="ECO:0007669"/>
    <property type="project" value="UniProtKB-SubCell"/>
</dbReference>
<dbReference type="Proteomes" id="UP000179807">
    <property type="component" value="Unassembled WGS sequence"/>
</dbReference>
<evidence type="ECO:0000313" key="4">
    <source>
        <dbReference type="EMBL" id="OHT10393.1"/>
    </source>
</evidence>
<feature type="domain" description="Nuclear transport factor 2" evidence="3">
    <location>
        <begin position="259"/>
        <end position="390"/>
    </location>
</feature>
<keyword evidence="5" id="KW-1185">Reference proteome</keyword>
<dbReference type="EMBL" id="MLAK01000613">
    <property type="protein sequence ID" value="OHT10393.1"/>
    <property type="molecule type" value="Genomic_DNA"/>
</dbReference>
<dbReference type="GO" id="GO:0003723">
    <property type="term" value="F:RNA binding"/>
    <property type="evidence" value="ECO:0007669"/>
    <property type="project" value="TreeGrafter"/>
</dbReference>
<organism evidence="4 5">
    <name type="scientific">Tritrichomonas foetus</name>
    <dbReference type="NCBI Taxonomy" id="1144522"/>
    <lineage>
        <taxon>Eukaryota</taxon>
        <taxon>Metamonada</taxon>
        <taxon>Parabasalia</taxon>
        <taxon>Tritrichomonadida</taxon>
        <taxon>Tritrichomonadidae</taxon>
        <taxon>Tritrichomonas</taxon>
    </lineage>
</organism>
<dbReference type="VEuPathDB" id="TrichDB:TRFO_20357"/>
<dbReference type="SUPFAM" id="SSF54427">
    <property type="entry name" value="NTF2-like"/>
    <property type="match status" value="1"/>
</dbReference>
<dbReference type="GeneID" id="94836052"/>
<dbReference type="InterPro" id="IPR030217">
    <property type="entry name" value="NXF_fam"/>
</dbReference>
<evidence type="ECO:0000259" key="3">
    <source>
        <dbReference type="Pfam" id="PF22602"/>
    </source>
</evidence>
<dbReference type="GO" id="GO:0016973">
    <property type="term" value="P:poly(A)+ mRNA export from nucleus"/>
    <property type="evidence" value="ECO:0007669"/>
    <property type="project" value="TreeGrafter"/>
</dbReference>
<dbReference type="Pfam" id="PF22602">
    <property type="entry name" value="NXF_NTF2"/>
    <property type="match status" value="1"/>
</dbReference>
<dbReference type="RefSeq" id="XP_068363529.1">
    <property type="nucleotide sequence ID" value="XM_068501348.1"/>
</dbReference>
<comment type="subcellular location">
    <subcellularLocation>
        <location evidence="1">Nucleus</location>
    </subcellularLocation>
</comment>
<dbReference type="InterPro" id="IPR032710">
    <property type="entry name" value="NTF2-like_dom_sf"/>
</dbReference>
<dbReference type="InterPro" id="IPR002075">
    <property type="entry name" value="NTF2_dom"/>
</dbReference>
<gene>
    <name evidence="4" type="ORF">TRFO_20357</name>
</gene>
<dbReference type="OrthoDB" id="10653382at2759"/>
<proteinExistence type="predicted"/>
<keyword evidence="2" id="KW-0539">Nucleus</keyword>
<dbReference type="PANTHER" id="PTHR10662:SF22">
    <property type="entry name" value="NUCLEAR RNA EXPORT FACTOR 1"/>
    <property type="match status" value="1"/>
</dbReference>
<dbReference type="AlphaFoldDB" id="A0A1J4KG58"/>
<reference evidence="4" key="1">
    <citation type="submission" date="2016-10" db="EMBL/GenBank/DDBJ databases">
        <authorList>
            <person name="Benchimol M."/>
            <person name="Almeida L.G."/>
            <person name="Vasconcelos A.T."/>
            <person name="Perreira-Neves A."/>
            <person name="Rosa I.A."/>
            <person name="Tasca T."/>
            <person name="Bogo M.R."/>
            <person name="de Souza W."/>
        </authorList>
    </citation>
    <scope>NUCLEOTIDE SEQUENCE [LARGE SCALE GENOMIC DNA]</scope>
    <source>
        <strain evidence="4">K</strain>
    </source>
</reference>
<evidence type="ECO:0000256" key="1">
    <source>
        <dbReference type="ARBA" id="ARBA00004123"/>
    </source>
</evidence>